<comment type="caution">
    <text evidence="1">The sequence shown here is derived from an EMBL/GenBank/DDBJ whole genome shotgun (WGS) entry which is preliminary data.</text>
</comment>
<protein>
    <recommendedName>
        <fullName evidence="3">Aminoacyl-histidine dipeptidase</fullName>
    </recommendedName>
</protein>
<dbReference type="InterPro" id="IPR001160">
    <property type="entry name" value="Peptidase_M20C"/>
</dbReference>
<dbReference type="Proteomes" id="UP000261011">
    <property type="component" value="Unassembled WGS sequence"/>
</dbReference>
<organism evidence="1 2">
    <name type="scientific">Anaerococcus nagyae</name>
    <dbReference type="NCBI Taxonomy" id="1755241"/>
    <lineage>
        <taxon>Bacteria</taxon>
        <taxon>Bacillati</taxon>
        <taxon>Bacillota</taxon>
        <taxon>Tissierellia</taxon>
        <taxon>Tissierellales</taxon>
        <taxon>Peptoniphilaceae</taxon>
        <taxon>Anaerococcus</taxon>
    </lineage>
</organism>
<reference evidence="1 2" key="1">
    <citation type="submission" date="2018-08" db="EMBL/GenBank/DDBJ databases">
        <title>A genome reference for cultivated species of the human gut microbiota.</title>
        <authorList>
            <person name="Zou Y."/>
            <person name="Xue W."/>
            <person name="Luo G."/>
        </authorList>
    </citation>
    <scope>NUCLEOTIDE SEQUENCE [LARGE SCALE GENOMIC DNA]</scope>
    <source>
        <strain evidence="1 2">OF01-3</strain>
    </source>
</reference>
<dbReference type="GO" id="GO:0005829">
    <property type="term" value="C:cytosol"/>
    <property type="evidence" value="ECO:0007669"/>
    <property type="project" value="TreeGrafter"/>
</dbReference>
<dbReference type="GO" id="GO:0070573">
    <property type="term" value="F:metallodipeptidase activity"/>
    <property type="evidence" value="ECO:0007669"/>
    <property type="project" value="TreeGrafter"/>
</dbReference>
<dbReference type="RefSeq" id="WP_117521551.1">
    <property type="nucleotide sequence ID" value="NZ_JBHWSY010000084.1"/>
</dbReference>
<dbReference type="PANTHER" id="PTHR43501">
    <property type="entry name" value="CYTOSOL NON-SPECIFIC DIPEPTIDASE"/>
    <property type="match status" value="1"/>
</dbReference>
<dbReference type="AlphaFoldDB" id="A0A3E2TIJ7"/>
<accession>A0A3E2TIJ7</accession>
<name>A0A3E2TIJ7_9FIRM</name>
<evidence type="ECO:0008006" key="3">
    <source>
        <dbReference type="Google" id="ProtNLM"/>
    </source>
</evidence>
<dbReference type="GO" id="GO:0006508">
    <property type="term" value="P:proteolysis"/>
    <property type="evidence" value="ECO:0007669"/>
    <property type="project" value="InterPro"/>
</dbReference>
<dbReference type="PANTHER" id="PTHR43501:SF1">
    <property type="entry name" value="CYTOSOL NON-SPECIFIC DIPEPTIDASE"/>
    <property type="match status" value="1"/>
</dbReference>
<dbReference type="EMBL" id="QVEU01000003">
    <property type="protein sequence ID" value="RGB76506.1"/>
    <property type="molecule type" value="Genomic_DNA"/>
</dbReference>
<keyword evidence="2" id="KW-1185">Reference proteome</keyword>
<sequence>MDYENIINNLKQNIYKLMAYENIENTAKLIDRFILDLACFHQYEVIDLKGSYYIKKGVHPKAILHLNIDNNFDSNNISFVEDVEENDGEVISGKNINLFNSVLIIASLLETSANDFDVLISSNNIQSIAIYNTSLSNIMRSDNVINLNLKQAKCIADEFSALILSNIKIPVERFNPDYSFKSYRLSLENLIGGHTGEDLDKVRLNAIKTIMSLIRKIKSKVDLDICKFQGGDRYDFIPSSAYVDFIIKEDYESDLCDTFKIYKNEFLEKNLKYEPDIDISLVKLEDFDNLPLTDISYTHLSSFVELIPTGAFSVNSNTNQLISSINLSTARSFENLINFIIVYRSLTEENMDQMLERTKIAADISASNINIGLNIPRWMNKDNYLTKKFEESYKTITGENIDIIKTQYSLDSSVIFSKLNVKIVSLGVKYKQREDNIYFTNLDDILNVIEVIDDVLSHIYE</sequence>
<evidence type="ECO:0000313" key="2">
    <source>
        <dbReference type="Proteomes" id="UP000261011"/>
    </source>
</evidence>
<evidence type="ECO:0000313" key="1">
    <source>
        <dbReference type="EMBL" id="RGB76506.1"/>
    </source>
</evidence>
<gene>
    <name evidence="1" type="ORF">DXA39_04885</name>
</gene>
<dbReference type="OrthoDB" id="1688818at2"/>
<proteinExistence type="predicted"/>